<reference evidence="2 3" key="1">
    <citation type="submission" date="2021-06" db="EMBL/GenBank/DDBJ databases">
        <authorList>
            <person name="Sun Q."/>
            <person name="Li D."/>
        </authorList>
    </citation>
    <scope>NUCLEOTIDE SEQUENCE [LARGE SCALE GENOMIC DNA]</scope>
    <source>
        <strain evidence="2 3">MSJ-40</strain>
    </source>
</reference>
<protein>
    <submittedName>
        <fullName evidence="2">Sigma-70 family RNA polymerase sigma factor</fullName>
    </submittedName>
</protein>
<evidence type="ECO:0000313" key="2">
    <source>
        <dbReference type="EMBL" id="MBU5438957.1"/>
    </source>
</evidence>
<dbReference type="Proteomes" id="UP000749471">
    <property type="component" value="Unassembled WGS sequence"/>
</dbReference>
<dbReference type="CDD" id="cd06171">
    <property type="entry name" value="Sigma70_r4"/>
    <property type="match status" value="1"/>
</dbReference>
<proteinExistence type="predicted"/>
<keyword evidence="3" id="KW-1185">Reference proteome</keyword>
<evidence type="ECO:0000259" key="1">
    <source>
        <dbReference type="Pfam" id="PF04545"/>
    </source>
</evidence>
<name>A0ABS6E829_9FIRM</name>
<sequence length="180" mass="21384">MYGNCIFDSVKEIQTRGKNYKYAMIQLIEQFEPLIKKYSNLLSYEDSQSELTLAFIETIYKIPTYNARFKQDKYIISYINKSIKNTYISLSKNRNKKYYYESPINLDITEASYQLNIEDKLFVNELLALLTEKEKEIIILKYFKEYSDMEISKKFGISRQAVNKTKNRAIQKMKKCTLVS</sequence>
<organism evidence="2 3">
    <name type="scientific">Tissierella simiarum</name>
    <dbReference type="NCBI Taxonomy" id="2841534"/>
    <lineage>
        <taxon>Bacteria</taxon>
        <taxon>Bacillati</taxon>
        <taxon>Bacillota</taxon>
        <taxon>Tissierellia</taxon>
        <taxon>Tissierellales</taxon>
        <taxon>Tissierellaceae</taxon>
        <taxon>Tissierella</taxon>
    </lineage>
</organism>
<evidence type="ECO:0000313" key="3">
    <source>
        <dbReference type="Proteomes" id="UP000749471"/>
    </source>
</evidence>
<dbReference type="InterPro" id="IPR014284">
    <property type="entry name" value="RNA_pol_sigma-70_dom"/>
</dbReference>
<dbReference type="EMBL" id="JAHLPM010000011">
    <property type="protein sequence ID" value="MBU5438957.1"/>
    <property type="molecule type" value="Genomic_DNA"/>
</dbReference>
<dbReference type="Pfam" id="PF04545">
    <property type="entry name" value="Sigma70_r4"/>
    <property type="match status" value="1"/>
</dbReference>
<gene>
    <name evidence="2" type="ORF">KQI42_13095</name>
</gene>
<accession>A0ABS6E829</accession>
<feature type="domain" description="RNA polymerase sigma-70 region 4" evidence="1">
    <location>
        <begin position="126"/>
        <end position="175"/>
    </location>
</feature>
<dbReference type="NCBIfam" id="TIGR02937">
    <property type="entry name" value="sigma70-ECF"/>
    <property type="match status" value="1"/>
</dbReference>
<comment type="caution">
    <text evidence="2">The sequence shown here is derived from an EMBL/GenBank/DDBJ whole genome shotgun (WGS) entry which is preliminary data.</text>
</comment>
<dbReference type="RefSeq" id="WP_216520493.1">
    <property type="nucleotide sequence ID" value="NZ_JAHLPM010000011.1"/>
</dbReference>
<dbReference type="InterPro" id="IPR007630">
    <property type="entry name" value="RNA_pol_sigma70_r4"/>
</dbReference>